<feature type="domain" description="ABC transporter" evidence="4">
    <location>
        <begin position="3"/>
        <end position="238"/>
    </location>
</feature>
<keyword evidence="2" id="KW-0547">Nucleotide-binding</keyword>
<name>A0A5C5UEL6_9CORY</name>
<evidence type="ECO:0000256" key="1">
    <source>
        <dbReference type="ARBA" id="ARBA00022448"/>
    </source>
</evidence>
<keyword evidence="6" id="KW-1185">Reference proteome</keyword>
<evidence type="ECO:0000256" key="2">
    <source>
        <dbReference type="ARBA" id="ARBA00022741"/>
    </source>
</evidence>
<dbReference type="EMBL" id="VOHM01000017">
    <property type="protein sequence ID" value="TWT24439.1"/>
    <property type="molecule type" value="Genomic_DNA"/>
</dbReference>
<dbReference type="Proteomes" id="UP000320791">
    <property type="component" value="Unassembled WGS sequence"/>
</dbReference>
<sequence length="261" mass="27977">MSIELRDASVAYGPKTVVSGVNFTCTPGTVSALVGPNGCGKSTLLRAIAGVHQYGGGISINGAALASYPRRERVRQLAFVAQYTDSETDLTVRQIVSLGRVAGKGPWASMTQHDRDVVAQSLVDVDIEHLADRPWSRLSGGEKQRSHVARALAQDAQTLVLDEPTNHLDIHHQYELMDLCVKLAHERGVCVLAAIHDLGLAARFCDHIVVLHQGGVLDQGPPLEVLKPENLRRVFSIDAQLRVSESGIVVLECAGTVTPGG</sequence>
<dbReference type="RefSeq" id="WP_146324646.1">
    <property type="nucleotide sequence ID" value="NZ_BAABLR010000008.1"/>
</dbReference>
<dbReference type="SUPFAM" id="SSF52540">
    <property type="entry name" value="P-loop containing nucleoside triphosphate hydrolases"/>
    <property type="match status" value="1"/>
</dbReference>
<dbReference type="PANTHER" id="PTHR42794:SF2">
    <property type="entry name" value="ABC TRANSPORTER ATP-BINDING PROTEIN"/>
    <property type="match status" value="1"/>
</dbReference>
<dbReference type="GO" id="GO:0005524">
    <property type="term" value="F:ATP binding"/>
    <property type="evidence" value="ECO:0007669"/>
    <property type="project" value="UniProtKB-KW"/>
</dbReference>
<dbReference type="SMART" id="SM00382">
    <property type="entry name" value="AAA"/>
    <property type="match status" value="1"/>
</dbReference>
<keyword evidence="1" id="KW-0813">Transport</keyword>
<dbReference type="OrthoDB" id="3579586at2"/>
<dbReference type="Gene3D" id="3.40.50.300">
    <property type="entry name" value="P-loop containing nucleotide triphosphate hydrolases"/>
    <property type="match status" value="1"/>
</dbReference>
<organism evidence="5 6">
    <name type="scientific">Corynebacterium canis</name>
    <dbReference type="NCBI Taxonomy" id="679663"/>
    <lineage>
        <taxon>Bacteria</taxon>
        <taxon>Bacillati</taxon>
        <taxon>Actinomycetota</taxon>
        <taxon>Actinomycetes</taxon>
        <taxon>Mycobacteriales</taxon>
        <taxon>Corynebacteriaceae</taxon>
        <taxon>Corynebacterium</taxon>
    </lineage>
</organism>
<dbReference type="InterPro" id="IPR003593">
    <property type="entry name" value="AAA+_ATPase"/>
</dbReference>
<evidence type="ECO:0000313" key="6">
    <source>
        <dbReference type="Proteomes" id="UP000320791"/>
    </source>
</evidence>
<dbReference type="AlphaFoldDB" id="A0A5C5UEL6"/>
<dbReference type="GO" id="GO:0016887">
    <property type="term" value="F:ATP hydrolysis activity"/>
    <property type="evidence" value="ECO:0007669"/>
    <property type="project" value="InterPro"/>
</dbReference>
<dbReference type="InterPro" id="IPR027417">
    <property type="entry name" value="P-loop_NTPase"/>
</dbReference>
<keyword evidence="3 5" id="KW-0067">ATP-binding</keyword>
<dbReference type="FunFam" id="3.40.50.300:FF:000134">
    <property type="entry name" value="Iron-enterobactin ABC transporter ATP-binding protein"/>
    <property type="match status" value="1"/>
</dbReference>
<accession>A0A5C5UEL6</accession>
<dbReference type="Pfam" id="PF00005">
    <property type="entry name" value="ABC_tran"/>
    <property type="match status" value="1"/>
</dbReference>
<evidence type="ECO:0000313" key="5">
    <source>
        <dbReference type="EMBL" id="TWT24439.1"/>
    </source>
</evidence>
<reference evidence="5 6" key="1">
    <citation type="submission" date="2019-08" db="EMBL/GenBank/DDBJ databases">
        <authorList>
            <person name="Lei W."/>
        </authorList>
    </citation>
    <scope>NUCLEOTIDE SEQUENCE [LARGE SCALE GENOMIC DNA]</scope>
    <source>
        <strain evidence="5 6">CCUG 58627</strain>
    </source>
</reference>
<gene>
    <name evidence="5" type="ORF">FRX94_08195</name>
</gene>
<dbReference type="PROSITE" id="PS50893">
    <property type="entry name" value="ABC_TRANSPORTER_2"/>
    <property type="match status" value="1"/>
</dbReference>
<proteinExistence type="predicted"/>
<dbReference type="PANTHER" id="PTHR42794">
    <property type="entry name" value="HEMIN IMPORT ATP-BINDING PROTEIN HMUV"/>
    <property type="match status" value="1"/>
</dbReference>
<evidence type="ECO:0000256" key="3">
    <source>
        <dbReference type="ARBA" id="ARBA00022840"/>
    </source>
</evidence>
<evidence type="ECO:0000259" key="4">
    <source>
        <dbReference type="PROSITE" id="PS50893"/>
    </source>
</evidence>
<protein>
    <submittedName>
        <fullName evidence="5">ABC transporter ATP-binding protein</fullName>
    </submittedName>
</protein>
<comment type="caution">
    <text evidence="5">The sequence shown here is derived from an EMBL/GenBank/DDBJ whole genome shotgun (WGS) entry which is preliminary data.</text>
</comment>
<dbReference type="CDD" id="cd03214">
    <property type="entry name" value="ABC_Iron-Siderophores_B12_Hemin"/>
    <property type="match status" value="1"/>
</dbReference>
<dbReference type="InterPro" id="IPR003439">
    <property type="entry name" value="ABC_transporter-like_ATP-bd"/>
</dbReference>